<reference evidence="1 2" key="1">
    <citation type="journal article" date="2013" name="BMC Genomics">
        <title>Genome sequencing and comparative genomics of honey bee microsporidia, Nosema apis reveal novel insights into host-parasite interactions.</title>
        <authorList>
            <person name="Chen Yp."/>
            <person name="Pettis J.S."/>
            <person name="Zhao Y."/>
            <person name="Liu X."/>
            <person name="Tallon L.J."/>
            <person name="Sadzewicz L.D."/>
            <person name="Li R."/>
            <person name="Zheng H."/>
            <person name="Huang S."/>
            <person name="Zhang X."/>
            <person name="Hamilton M.C."/>
            <person name="Pernal S.F."/>
            <person name="Melathopoulos A.P."/>
            <person name="Yan X."/>
            <person name="Evans J.D."/>
        </authorList>
    </citation>
    <scope>NUCLEOTIDE SEQUENCE [LARGE SCALE GENOMIC DNA]</scope>
    <source>
        <strain evidence="1 2">BRL 01</strain>
    </source>
</reference>
<dbReference type="VEuPathDB" id="MicrosporidiaDB:NAPIS_ORF01036"/>
<organism evidence="1 2">
    <name type="scientific">Vairimorpha apis BRL 01</name>
    <dbReference type="NCBI Taxonomy" id="1037528"/>
    <lineage>
        <taxon>Eukaryota</taxon>
        <taxon>Fungi</taxon>
        <taxon>Fungi incertae sedis</taxon>
        <taxon>Microsporidia</taxon>
        <taxon>Nosematidae</taxon>
        <taxon>Vairimorpha</taxon>
    </lineage>
</organism>
<sequence>MLTFKKKIELIKNLKTDTINLSNIDKYIEYMNHKIITKPIFKKIIFTLIDLDVYISSIYDSISEEDWNDIIISYDTPIDNPLYGIIREKIQLFIVIYEKVDGYIKNIKTSVLLDCFSKIPFYKTSTIQFLFFRLGLIRPKAVLYFYLENIKSNPIVYIPFFTSFVARCDIASYDAIYEYVDYVKQLKKGTSLNYVLATQGLLYICCFKRDIINKCVGIFNYVFNNDIYKLMNSFLVETFCELFDYKFKNFESLENFSLYTFPFDKSIFQKIRNLYKDKYIEFKK</sequence>
<dbReference type="HOGENOM" id="CLU_980368_0_0_1"/>
<proteinExistence type="predicted"/>
<accession>T0LAH9</accession>
<evidence type="ECO:0000313" key="2">
    <source>
        <dbReference type="Proteomes" id="UP000053780"/>
    </source>
</evidence>
<protein>
    <submittedName>
        <fullName evidence="1">Uncharacterized protein</fullName>
    </submittedName>
</protein>
<dbReference type="EMBL" id="KE647144">
    <property type="protein sequence ID" value="EQB61383.1"/>
    <property type="molecule type" value="Genomic_DNA"/>
</dbReference>
<dbReference type="AlphaFoldDB" id="T0LAH9"/>
<dbReference type="OrthoDB" id="2195441at2759"/>
<dbReference type="Proteomes" id="UP000053780">
    <property type="component" value="Unassembled WGS sequence"/>
</dbReference>
<keyword evidence="2" id="KW-1185">Reference proteome</keyword>
<name>T0LAH9_9MICR</name>
<evidence type="ECO:0000313" key="1">
    <source>
        <dbReference type="EMBL" id="EQB61383.1"/>
    </source>
</evidence>
<gene>
    <name evidence="1" type="ORF">NAPIS_ORF01036</name>
</gene>